<protein>
    <submittedName>
        <fullName evidence="1">DUF1320 family protein</fullName>
    </submittedName>
</protein>
<dbReference type="Proteomes" id="UP001170959">
    <property type="component" value="Unassembled WGS sequence"/>
</dbReference>
<comment type="caution">
    <text evidence="1">The sequence shown here is derived from an EMBL/GenBank/DDBJ whole genome shotgun (WGS) entry which is preliminary data.</text>
</comment>
<reference evidence="1" key="1">
    <citation type="submission" date="2020-06" db="EMBL/GenBank/DDBJ databases">
        <authorList>
            <person name="Dong N."/>
        </authorList>
    </citation>
    <scope>NUCLEOTIDE SEQUENCE</scope>
    <source>
        <strain evidence="1">R655-4</strain>
    </source>
</reference>
<dbReference type="RefSeq" id="WP_286491270.1">
    <property type="nucleotide sequence ID" value="NZ_JACAGJ010000001.1"/>
</dbReference>
<accession>A0AAJ1V5I8</accession>
<dbReference type="InterPro" id="IPR009752">
    <property type="entry name" value="Phage_Mu_GpJ"/>
</dbReference>
<dbReference type="AlphaFoldDB" id="A0AAJ1V5I8"/>
<organism evidence="1 2">
    <name type="scientific">Empedobacter brevis</name>
    <dbReference type="NCBI Taxonomy" id="247"/>
    <lineage>
        <taxon>Bacteria</taxon>
        <taxon>Pseudomonadati</taxon>
        <taxon>Bacteroidota</taxon>
        <taxon>Flavobacteriia</taxon>
        <taxon>Flavobacteriales</taxon>
        <taxon>Weeksellaceae</taxon>
        <taxon>Empedobacter</taxon>
    </lineage>
</organism>
<evidence type="ECO:0000313" key="2">
    <source>
        <dbReference type="Proteomes" id="UP001170959"/>
    </source>
</evidence>
<reference evidence="1" key="2">
    <citation type="journal article" date="2022" name="Sci. Total Environ.">
        <title>Prevalence, transmission, and molecular epidemiology of tet(X)-positive bacteria among humans, animals, and environmental niches in China: An epidemiological, and genomic-based study.</title>
        <authorList>
            <person name="Dong N."/>
            <person name="Zeng Y."/>
            <person name="Cai C."/>
            <person name="Sun C."/>
            <person name="Lu J."/>
            <person name="Liu C."/>
            <person name="Zhou H."/>
            <person name="Sun Q."/>
            <person name="Shu L."/>
            <person name="Wang H."/>
            <person name="Wang Y."/>
            <person name="Wang S."/>
            <person name="Wu C."/>
            <person name="Chan E.W."/>
            <person name="Chen G."/>
            <person name="Shen Z."/>
            <person name="Chen S."/>
            <person name="Zhang R."/>
        </authorList>
    </citation>
    <scope>NUCLEOTIDE SEQUENCE</scope>
    <source>
        <strain evidence="1">R655-4</strain>
    </source>
</reference>
<name>A0AAJ1V5I8_9FLAO</name>
<dbReference type="Pfam" id="PF07030">
    <property type="entry name" value="Phage_Mu_Gp36"/>
    <property type="match status" value="1"/>
</dbReference>
<evidence type="ECO:0000313" key="1">
    <source>
        <dbReference type="EMBL" id="MDM1070879.1"/>
    </source>
</evidence>
<sequence length="138" mass="16211">MFLQIEELKTVRTAPVVELITNSDDDTVNKIINESIDIMKSYLFKYYDTDKIFNSVGDDRPKMILKYLKDIVIYEIHKIRATRFDEVLKLDYDEAIGWLDKVSTGKIDADLPPKIIEGTEEQKPFMRIGSRKSYRNHF</sequence>
<proteinExistence type="predicted"/>
<dbReference type="EMBL" id="JACAGJ010000001">
    <property type="protein sequence ID" value="MDM1070879.1"/>
    <property type="molecule type" value="Genomic_DNA"/>
</dbReference>
<gene>
    <name evidence="1" type="ORF">HX001_00065</name>
</gene>